<dbReference type="InterPro" id="IPR050816">
    <property type="entry name" value="Flavin-dep_Halogenase_NPB"/>
</dbReference>
<evidence type="ECO:0000313" key="2">
    <source>
        <dbReference type="EMBL" id="RIV86721.1"/>
    </source>
</evidence>
<proteinExistence type="predicted"/>
<dbReference type="AlphaFoldDB" id="A0A418NTJ7"/>
<reference evidence="2 3" key="1">
    <citation type="submission" date="2018-08" db="EMBL/GenBank/DDBJ databases">
        <title>Erythrobacter zhengii sp.nov., a bacterium isolated from deep-sea sediment.</title>
        <authorList>
            <person name="Fang C."/>
            <person name="Wu Y.-H."/>
            <person name="Sun C."/>
            <person name="Wang H."/>
            <person name="Cheng H."/>
            <person name="Meng F.-X."/>
            <person name="Wang C.-S."/>
            <person name="Xu X.-W."/>
        </authorList>
    </citation>
    <scope>NUCLEOTIDE SEQUENCE [LARGE SCALE GENOMIC DNA]</scope>
    <source>
        <strain evidence="2 3">V18</strain>
    </source>
</reference>
<dbReference type="Gene3D" id="3.50.50.60">
    <property type="entry name" value="FAD/NAD(P)-binding domain"/>
    <property type="match status" value="1"/>
</dbReference>
<gene>
    <name evidence="2" type="ORF">D2V07_08475</name>
</gene>
<evidence type="ECO:0008006" key="4">
    <source>
        <dbReference type="Google" id="ProtNLM"/>
    </source>
</evidence>
<dbReference type="Proteomes" id="UP000286576">
    <property type="component" value="Unassembled WGS sequence"/>
</dbReference>
<comment type="caution">
    <text evidence="2">The sequence shown here is derived from an EMBL/GenBank/DDBJ whole genome shotgun (WGS) entry which is preliminary data.</text>
</comment>
<protein>
    <recommendedName>
        <fullName evidence="4">Tryptophan 7-halogenase</fullName>
    </recommendedName>
</protein>
<evidence type="ECO:0000313" key="3">
    <source>
        <dbReference type="Proteomes" id="UP000286576"/>
    </source>
</evidence>
<name>A0A418NTJ7_9SPHN</name>
<organism evidence="2 3">
    <name type="scientific">Aurantiacibacter zhengii</name>
    <dbReference type="NCBI Taxonomy" id="2307003"/>
    <lineage>
        <taxon>Bacteria</taxon>
        <taxon>Pseudomonadati</taxon>
        <taxon>Pseudomonadota</taxon>
        <taxon>Alphaproteobacteria</taxon>
        <taxon>Sphingomonadales</taxon>
        <taxon>Erythrobacteraceae</taxon>
        <taxon>Aurantiacibacter</taxon>
    </lineage>
</organism>
<dbReference type="PANTHER" id="PTHR43747:SF4">
    <property type="entry name" value="FLAVIN-DEPENDENT TRYPTOPHAN HALOGENASE"/>
    <property type="match status" value="1"/>
</dbReference>
<evidence type="ECO:0000256" key="1">
    <source>
        <dbReference type="SAM" id="MobiDB-lite"/>
    </source>
</evidence>
<dbReference type="GO" id="GO:0004497">
    <property type="term" value="F:monooxygenase activity"/>
    <property type="evidence" value="ECO:0007669"/>
    <property type="project" value="InterPro"/>
</dbReference>
<accession>A0A418NTJ7</accession>
<dbReference type="InterPro" id="IPR006905">
    <property type="entry name" value="Flavin_halogenase"/>
</dbReference>
<feature type="region of interest" description="Disordered" evidence="1">
    <location>
        <begin position="1"/>
        <end position="23"/>
    </location>
</feature>
<dbReference type="InterPro" id="IPR036188">
    <property type="entry name" value="FAD/NAD-bd_sf"/>
</dbReference>
<keyword evidence="3" id="KW-1185">Reference proteome</keyword>
<dbReference type="Pfam" id="PF04820">
    <property type="entry name" value="Trp_halogenase"/>
    <property type="match status" value="1"/>
</dbReference>
<sequence length="504" mass="53163">MPAPQQRPAGRTGVSEPRQPPSRIVVAGGGQVGVLAAIGLRRALPTCEVVVIGLAPGPSAFADRASSSLPFTNKLHDRLGIEEAQLVLAAGGSYRLATRYAGWGGEDQHGLVPYGGAVDPALQTRFAQQWGGGPQNITGDRPAGSIAEVLVNAGRFAPPPPDADTPISEVEYALRWNQPAYHGVLVEHAQRAGVAHVSGMISAIQLDAKGGIASIAIDGHGNIEADLFIDCTGPGAVLASALPEFDVIDWQDASPIRRVLVAPPGQPMLHLEDRISLLPEGWLCELAGRDGLQTMLAVGEAVGDDAARAALQTEPAASLPVSPGCARKAWVGNVIALGDAAARCEPLGFLPLDLAHRQLDLLLEMLPGKEVVPSERAEYNRRAGLMFDAVRDLLAMHYAAPRARKVFPNAQTPAAVQVMLDQFERRGRLPFQEEAALLKQEQASLLAALGFPQGLSTREQHLAQQDITAAQADFAAKSQAALAFAPPYGQWLASVLRTSQAQSG</sequence>
<dbReference type="PANTHER" id="PTHR43747">
    <property type="entry name" value="FAD-BINDING PROTEIN"/>
    <property type="match status" value="1"/>
</dbReference>
<dbReference type="EMBL" id="QXFL01000003">
    <property type="protein sequence ID" value="RIV86721.1"/>
    <property type="molecule type" value="Genomic_DNA"/>
</dbReference>
<dbReference type="SUPFAM" id="SSF51905">
    <property type="entry name" value="FAD/NAD(P)-binding domain"/>
    <property type="match status" value="1"/>
</dbReference>